<dbReference type="EMBL" id="HACG01029266">
    <property type="protein sequence ID" value="CEK76131.1"/>
    <property type="molecule type" value="Transcribed_RNA"/>
</dbReference>
<dbReference type="FunFam" id="3.40.50.720:FF:000241">
    <property type="entry name" value="ketimine reductase mu-crystallin"/>
    <property type="match status" value="1"/>
</dbReference>
<evidence type="ECO:0000256" key="17">
    <source>
        <dbReference type="ARBA" id="ARBA00093650"/>
    </source>
</evidence>
<dbReference type="InterPro" id="IPR023401">
    <property type="entry name" value="ODC_N"/>
</dbReference>
<evidence type="ECO:0000256" key="9">
    <source>
        <dbReference type="ARBA" id="ARBA00093227"/>
    </source>
</evidence>
<evidence type="ECO:0000256" key="16">
    <source>
        <dbReference type="ARBA" id="ARBA00093598"/>
    </source>
</evidence>
<dbReference type="EC" id="1.5.1.1" evidence="16"/>
<comment type="catalytic activity">
    <reaction evidence="14">
        <text>L-pipecolate + NADP(+) = Delta(1)-piperideine-2-carboxylate + NADPH + H(+)</text>
        <dbReference type="Rhea" id="RHEA:12524"/>
        <dbReference type="ChEBI" id="CHEBI:15378"/>
        <dbReference type="ChEBI" id="CHEBI:57783"/>
        <dbReference type="ChEBI" id="CHEBI:58349"/>
        <dbReference type="ChEBI" id="CHEBI:61185"/>
        <dbReference type="ChEBI" id="CHEBI:77631"/>
        <dbReference type="EC" id="1.5.1.1"/>
    </reaction>
    <physiologicalReaction direction="right-to-left" evidence="14">
        <dbReference type="Rhea" id="RHEA:12526"/>
    </physiologicalReaction>
</comment>
<dbReference type="AlphaFoldDB" id="A0A0B7A802"/>
<evidence type="ECO:0000256" key="2">
    <source>
        <dbReference type="ARBA" id="ARBA00012883"/>
    </source>
</evidence>
<evidence type="ECO:0000313" key="18">
    <source>
        <dbReference type="EMBL" id="CEK76131.1"/>
    </source>
</evidence>
<dbReference type="PANTHER" id="PTHR13812">
    <property type="entry name" value="KETIMINE REDUCTASE MU-CRYSTALLIN"/>
    <property type="match status" value="1"/>
</dbReference>
<dbReference type="PIRSF" id="PIRSF001439">
    <property type="entry name" value="CryM"/>
    <property type="match status" value="1"/>
</dbReference>
<evidence type="ECO:0000256" key="1">
    <source>
        <dbReference type="ARBA" id="ARBA00008903"/>
    </source>
</evidence>
<comment type="catalytic activity">
    <reaction evidence="11">
        <text>(S)-cystathionine ketimine + NADH + 2 H(+) = (3R,5S)-2,3,5,6,7-pentahydro-1,4-thiazepine-3,5-dicarboxylate + NAD(+)</text>
        <dbReference type="Rhea" id="RHEA:68032"/>
        <dbReference type="ChEBI" id="CHEBI:15378"/>
        <dbReference type="ChEBI" id="CHEBI:57540"/>
        <dbReference type="ChEBI" id="CHEBI:57945"/>
        <dbReference type="ChEBI" id="CHEBI:176808"/>
        <dbReference type="ChEBI" id="CHEBI:176810"/>
    </reaction>
    <physiologicalReaction direction="left-to-right" evidence="11">
        <dbReference type="Rhea" id="RHEA:68033"/>
    </physiologicalReaction>
</comment>
<protein>
    <recommendedName>
        <fullName evidence="3">Ketimine reductase mu-crystallin</fullName>
        <ecNumber evidence="16">1.5.1.1</ecNumber>
        <ecNumber evidence="2">1.5.1.25</ecNumber>
    </recommendedName>
    <alternativeName>
        <fullName evidence="17">1-piperideine-2-carboxylate/1-pyrroline-2-carboxylate reductase</fullName>
    </alternativeName>
    <alternativeName>
        <fullName evidence="4">NADP-regulated thyroid-hormone-binding protein</fullName>
    </alternativeName>
</protein>
<evidence type="ECO:0000256" key="3">
    <source>
        <dbReference type="ARBA" id="ARBA00015173"/>
    </source>
</evidence>
<comment type="catalytic activity">
    <reaction evidence="7">
        <text>L-proline + NADP(+) = 1-pyrroline-2-carboxylate + NADPH + H(+)</text>
        <dbReference type="Rhea" id="RHEA:20317"/>
        <dbReference type="ChEBI" id="CHEBI:15378"/>
        <dbReference type="ChEBI" id="CHEBI:39785"/>
        <dbReference type="ChEBI" id="CHEBI:57783"/>
        <dbReference type="ChEBI" id="CHEBI:58349"/>
        <dbReference type="ChEBI" id="CHEBI:60039"/>
        <dbReference type="EC" id="1.5.1.1"/>
    </reaction>
    <physiologicalReaction direction="right-to-left" evidence="7">
        <dbReference type="Rhea" id="RHEA:20319"/>
    </physiologicalReaction>
</comment>
<comment type="catalytic activity">
    <reaction evidence="13">
        <text>L-proline + NAD(+) = 1-pyrroline-2-carboxylate + NADH + H(+)</text>
        <dbReference type="Rhea" id="RHEA:20321"/>
        <dbReference type="ChEBI" id="CHEBI:15378"/>
        <dbReference type="ChEBI" id="CHEBI:39785"/>
        <dbReference type="ChEBI" id="CHEBI:57540"/>
        <dbReference type="ChEBI" id="CHEBI:57945"/>
        <dbReference type="ChEBI" id="CHEBI:60039"/>
        <dbReference type="EC" id="1.5.1.1"/>
    </reaction>
    <physiologicalReaction direction="right-to-left" evidence="13">
        <dbReference type="Rhea" id="RHEA:20323"/>
    </physiologicalReaction>
</comment>
<dbReference type="GO" id="GO:0005737">
    <property type="term" value="C:cytoplasm"/>
    <property type="evidence" value="ECO:0007669"/>
    <property type="project" value="TreeGrafter"/>
</dbReference>
<comment type="catalytic activity">
    <reaction evidence="9">
        <text>(S)-cystathionine ketimine + NADPH + 2 H(+) = (3R,5S)-2,3,5,6,7-pentahydro-1,4-thiazepine-3,5-dicarboxylate + NADP(+)</text>
        <dbReference type="Rhea" id="RHEA:68036"/>
        <dbReference type="ChEBI" id="CHEBI:15378"/>
        <dbReference type="ChEBI" id="CHEBI:57783"/>
        <dbReference type="ChEBI" id="CHEBI:58349"/>
        <dbReference type="ChEBI" id="CHEBI:176808"/>
        <dbReference type="ChEBI" id="CHEBI:176810"/>
    </reaction>
    <physiologicalReaction direction="left-to-right" evidence="9">
        <dbReference type="Rhea" id="RHEA:68037"/>
    </physiologicalReaction>
</comment>
<evidence type="ECO:0000256" key="10">
    <source>
        <dbReference type="ARBA" id="ARBA00093248"/>
    </source>
</evidence>
<dbReference type="InterPro" id="IPR036291">
    <property type="entry name" value="NAD(P)-bd_dom_sf"/>
</dbReference>
<dbReference type="SUPFAM" id="SSF51735">
    <property type="entry name" value="NAD(P)-binding Rossmann-fold domains"/>
    <property type="match status" value="1"/>
</dbReference>
<dbReference type="Gene3D" id="3.30.1780.10">
    <property type="entry name" value="ornithine cyclodeaminase, domain 1"/>
    <property type="match status" value="1"/>
</dbReference>
<evidence type="ECO:0000256" key="13">
    <source>
        <dbReference type="ARBA" id="ARBA00093264"/>
    </source>
</evidence>
<comment type="similarity">
    <text evidence="1">Belongs to the ornithine cyclodeaminase/mu-crystallin family.</text>
</comment>
<evidence type="ECO:0000256" key="8">
    <source>
        <dbReference type="ARBA" id="ARBA00093226"/>
    </source>
</evidence>
<sequence length="309" mass="33468">MDTGTPTFISADTVKNILDYPSLIQVIESALGHFSKRNEVGIIQPVRTAIHVRKNEGYFGCMPVYSEMDNILCTKLVSFFVQNKDIQTHHAVILVFSADTGAPRAIMDGDIITSRRTAAASAVATKHLGCENPKILAILGSGVLARTHYDALSQLFKFEEVRIWNHRFEGAQKLAAEIGEKCVASASVEEAVLDADVIVTVTSSKVPVLKAQYVKTGAHINAVGACRPDWSEVDPELMKSAIIYTDSFEGALKESGDILLAKAEVYAEIGEVINGTKEGKRDQVTVFKSLGIAIEDAVAAKLVLDKLGY</sequence>
<dbReference type="PANTHER" id="PTHR13812:SF19">
    <property type="entry name" value="KETIMINE REDUCTASE MU-CRYSTALLIN"/>
    <property type="match status" value="1"/>
</dbReference>
<evidence type="ECO:0000256" key="12">
    <source>
        <dbReference type="ARBA" id="ARBA00093263"/>
    </source>
</evidence>
<dbReference type="GO" id="GO:0050241">
    <property type="term" value="F:pyrroline-2-carboxylate reductase activity"/>
    <property type="evidence" value="ECO:0007669"/>
    <property type="project" value="UniProtKB-EC"/>
</dbReference>
<gene>
    <name evidence="18" type="primary">ORF98613</name>
</gene>
<evidence type="ECO:0000256" key="4">
    <source>
        <dbReference type="ARBA" id="ARBA00033420"/>
    </source>
</evidence>
<dbReference type="GO" id="GO:0047127">
    <property type="term" value="F:thiomorpholine-carboxylate dehydrogenase activity"/>
    <property type="evidence" value="ECO:0007669"/>
    <property type="project" value="UniProtKB-EC"/>
</dbReference>
<evidence type="ECO:0000256" key="5">
    <source>
        <dbReference type="ARBA" id="ARBA00093190"/>
    </source>
</evidence>
<comment type="catalytic activity">
    <reaction evidence="8">
        <text>(3R)-1,4-thiomorpholine-3-carboxylate + NAD(+) = 3,4-dehydrothiomorpholine-3-carboxylate + NADH + 2 H(+)</text>
        <dbReference type="Rhea" id="RHEA:12504"/>
        <dbReference type="ChEBI" id="CHEBI:15378"/>
        <dbReference type="ChEBI" id="CHEBI:57540"/>
        <dbReference type="ChEBI" id="CHEBI:57945"/>
        <dbReference type="ChEBI" id="CHEBI:58517"/>
        <dbReference type="ChEBI" id="CHEBI:176873"/>
        <dbReference type="EC" id="1.5.1.25"/>
    </reaction>
    <physiologicalReaction direction="right-to-left" evidence="8">
        <dbReference type="Rhea" id="RHEA:12506"/>
    </physiologicalReaction>
</comment>
<evidence type="ECO:0000256" key="6">
    <source>
        <dbReference type="ARBA" id="ARBA00093197"/>
    </source>
</evidence>
<comment type="catalytic activity">
    <reaction evidence="12">
        <text>(3R)-1,4-thiomorpholine-3-carboxylate + NADP(+) = 3,4-dehydrothiomorpholine-3-carboxylate + NADPH + 2 H(+)</text>
        <dbReference type="Rhea" id="RHEA:12500"/>
        <dbReference type="ChEBI" id="CHEBI:15378"/>
        <dbReference type="ChEBI" id="CHEBI:57783"/>
        <dbReference type="ChEBI" id="CHEBI:58349"/>
        <dbReference type="ChEBI" id="CHEBI:58517"/>
        <dbReference type="ChEBI" id="CHEBI:176873"/>
        <dbReference type="EC" id="1.5.1.25"/>
    </reaction>
    <physiologicalReaction direction="right-to-left" evidence="12">
        <dbReference type="Rhea" id="RHEA:12502"/>
    </physiologicalReaction>
</comment>
<comment type="catalytic activity">
    <reaction evidence="10">
        <text>(R)-lanthionine ketimine + NADPH + 2 H(+) = (3R,5R)-1,4-thiomorpholine-3,5-dicarboxylate + NADP(+)</text>
        <dbReference type="Rhea" id="RHEA:68040"/>
        <dbReference type="ChEBI" id="CHEBI:15378"/>
        <dbReference type="ChEBI" id="CHEBI:57783"/>
        <dbReference type="ChEBI" id="CHEBI:58349"/>
        <dbReference type="ChEBI" id="CHEBI:176891"/>
        <dbReference type="ChEBI" id="CHEBI:176892"/>
    </reaction>
    <physiologicalReaction direction="left-to-right" evidence="10">
        <dbReference type="Rhea" id="RHEA:68041"/>
    </physiologicalReaction>
</comment>
<evidence type="ECO:0000256" key="7">
    <source>
        <dbReference type="ARBA" id="ARBA00093203"/>
    </source>
</evidence>
<evidence type="ECO:0000256" key="14">
    <source>
        <dbReference type="ARBA" id="ARBA00093273"/>
    </source>
</evidence>
<organism evidence="18">
    <name type="scientific">Arion vulgaris</name>
    <dbReference type="NCBI Taxonomy" id="1028688"/>
    <lineage>
        <taxon>Eukaryota</taxon>
        <taxon>Metazoa</taxon>
        <taxon>Spiralia</taxon>
        <taxon>Lophotrochozoa</taxon>
        <taxon>Mollusca</taxon>
        <taxon>Gastropoda</taxon>
        <taxon>Heterobranchia</taxon>
        <taxon>Euthyneura</taxon>
        <taxon>Panpulmonata</taxon>
        <taxon>Eupulmonata</taxon>
        <taxon>Stylommatophora</taxon>
        <taxon>Helicina</taxon>
        <taxon>Arionoidea</taxon>
        <taxon>Arionidae</taxon>
        <taxon>Arion</taxon>
    </lineage>
</organism>
<evidence type="ECO:0000256" key="15">
    <source>
        <dbReference type="ARBA" id="ARBA00093567"/>
    </source>
</evidence>
<name>A0A0B7A802_9EUPU</name>
<proteinExistence type="inferred from homology"/>
<evidence type="ECO:0000256" key="11">
    <source>
        <dbReference type="ARBA" id="ARBA00093250"/>
    </source>
</evidence>
<dbReference type="Gene3D" id="3.40.50.720">
    <property type="entry name" value="NAD(P)-binding Rossmann-like Domain"/>
    <property type="match status" value="1"/>
</dbReference>
<dbReference type="GO" id="GO:0042562">
    <property type="term" value="F:hormone binding"/>
    <property type="evidence" value="ECO:0007669"/>
    <property type="project" value="TreeGrafter"/>
</dbReference>
<comment type="catalytic activity">
    <reaction evidence="6">
        <text>Delta(2)-thiazoline-2-carboxylate + NADPH + 2 H(+) = L-thiazolidine-2-carboxylate + NADP(+)</text>
        <dbReference type="Rhea" id="RHEA:68072"/>
        <dbReference type="ChEBI" id="CHEBI:15378"/>
        <dbReference type="ChEBI" id="CHEBI:57783"/>
        <dbReference type="ChEBI" id="CHEBI:58349"/>
        <dbReference type="ChEBI" id="CHEBI:176895"/>
        <dbReference type="ChEBI" id="CHEBI:176896"/>
    </reaction>
    <physiologicalReaction direction="left-to-right" evidence="6">
        <dbReference type="Rhea" id="RHEA:68073"/>
    </physiologicalReaction>
</comment>
<dbReference type="Pfam" id="PF02423">
    <property type="entry name" value="OCD_Mu_crystall"/>
    <property type="match status" value="1"/>
</dbReference>
<comment type="catalytic activity">
    <reaction evidence="5">
        <text>L-pipecolate + NAD(+) = Delta(1)-piperideine-2-carboxylate + NADH + H(+)</text>
        <dbReference type="Rhea" id="RHEA:30807"/>
        <dbReference type="ChEBI" id="CHEBI:15378"/>
        <dbReference type="ChEBI" id="CHEBI:57540"/>
        <dbReference type="ChEBI" id="CHEBI:57945"/>
        <dbReference type="ChEBI" id="CHEBI:61185"/>
        <dbReference type="ChEBI" id="CHEBI:77631"/>
        <dbReference type="EC" id="1.5.1.1"/>
    </reaction>
    <physiologicalReaction direction="right-to-left" evidence="5">
        <dbReference type="Rhea" id="RHEA:30809"/>
    </physiologicalReaction>
</comment>
<reference evidence="18" key="1">
    <citation type="submission" date="2014-12" db="EMBL/GenBank/DDBJ databases">
        <title>Insight into the proteome of Arion vulgaris.</title>
        <authorList>
            <person name="Aradska J."/>
            <person name="Bulat T."/>
            <person name="Smidak R."/>
            <person name="Sarate P."/>
            <person name="Gangsoo J."/>
            <person name="Sialana F."/>
            <person name="Bilban M."/>
            <person name="Lubec G."/>
        </authorList>
    </citation>
    <scope>NUCLEOTIDE SEQUENCE</scope>
    <source>
        <tissue evidence="18">Skin</tissue>
    </source>
</reference>
<dbReference type="EC" id="1.5.1.25" evidence="2"/>
<comment type="subunit">
    <text evidence="15">Homodimer. Binds the thyroid hormone triiodothyronine (T3); T3 binding inhibits enzymatic activity.</text>
</comment>
<dbReference type="InterPro" id="IPR003462">
    <property type="entry name" value="ODC_Mu_crystall"/>
</dbReference>
<accession>A0A0B7A802</accession>